<dbReference type="KEGG" id="kaf:KAFR_0H03780"/>
<dbReference type="Proteomes" id="UP000005220">
    <property type="component" value="Chromosome 8"/>
</dbReference>
<accession>H2AYL1</accession>
<dbReference type="EMBL" id="HE650828">
    <property type="protein sequence ID" value="CCF59788.1"/>
    <property type="molecule type" value="Genomic_DNA"/>
</dbReference>
<feature type="transmembrane region" description="Helical" evidence="1">
    <location>
        <begin position="71"/>
        <end position="93"/>
    </location>
</feature>
<protein>
    <submittedName>
        <fullName evidence="2">Uncharacterized protein</fullName>
    </submittedName>
</protein>
<keyword evidence="1" id="KW-1133">Transmembrane helix</keyword>
<evidence type="ECO:0000313" key="2">
    <source>
        <dbReference type="EMBL" id="CCF59788.1"/>
    </source>
</evidence>
<keyword evidence="1" id="KW-0812">Transmembrane</keyword>
<organism evidence="2 3">
    <name type="scientific">Kazachstania africana (strain ATCC 22294 / BCRC 22015 / CBS 2517 / CECT 1963 / NBRC 1671 / NRRL Y-8276)</name>
    <name type="common">Yeast</name>
    <name type="synonym">Kluyveromyces africanus</name>
    <dbReference type="NCBI Taxonomy" id="1071382"/>
    <lineage>
        <taxon>Eukaryota</taxon>
        <taxon>Fungi</taxon>
        <taxon>Dikarya</taxon>
        <taxon>Ascomycota</taxon>
        <taxon>Saccharomycotina</taxon>
        <taxon>Saccharomycetes</taxon>
        <taxon>Saccharomycetales</taxon>
        <taxon>Saccharomycetaceae</taxon>
        <taxon>Kazachstania</taxon>
    </lineage>
</organism>
<feature type="transmembrane region" description="Helical" evidence="1">
    <location>
        <begin position="45"/>
        <end position="65"/>
    </location>
</feature>
<keyword evidence="3" id="KW-1185">Reference proteome</keyword>
<dbReference type="HOGENOM" id="CLU_081384_1_0_1"/>
<dbReference type="OrthoDB" id="4061733at2759"/>
<dbReference type="GeneID" id="13883399"/>
<proteinExistence type="predicted"/>
<reference evidence="2 3" key="1">
    <citation type="journal article" date="2011" name="Proc. Natl. Acad. Sci. U.S.A.">
        <title>Evolutionary erosion of yeast sex chromosomes by mating-type switching accidents.</title>
        <authorList>
            <person name="Gordon J.L."/>
            <person name="Armisen D."/>
            <person name="Proux-Wera E."/>
            <person name="Oheigeartaigh S.S."/>
            <person name="Byrne K.P."/>
            <person name="Wolfe K.H."/>
        </authorList>
    </citation>
    <scope>NUCLEOTIDE SEQUENCE [LARGE SCALE GENOMIC DNA]</scope>
    <source>
        <strain evidence="3">ATCC 22294 / BCRC 22015 / CBS 2517 / CECT 1963 / NBRC 1671 / NRRL Y-8276</strain>
    </source>
</reference>
<dbReference type="InterPro" id="IPR001142">
    <property type="entry name" value="DUP/COS"/>
</dbReference>
<gene>
    <name evidence="2" type="primary">KAFR0H03780</name>
    <name evidence="2" type="ORF">KAFR_0H03780</name>
</gene>
<name>H2AYL1_KAZAF</name>
<evidence type="ECO:0000313" key="3">
    <source>
        <dbReference type="Proteomes" id="UP000005220"/>
    </source>
</evidence>
<dbReference type="AlphaFoldDB" id="H2AYL1"/>
<sequence>MDSKDSDELLGARAEPATMPLPSTVFRNRFTYGLSEMFKTKRCQISYTLLLASITAAITFANVPGKSDTSALLFALSFFILVATAFVTATVFIKEFNTFAKVKFFLYVVEYKPNIDPHSWDIIASHMNVYLYNEGYWFSPRCFYDGQAAYHYFKSLIVKSPLAKDVHSNVNGNQNAIPLASMNEAGVEAGNTNNTESENGLQDADFELKGFREKAIKVYRKSLDEYWQAHFVGASEQLP</sequence>
<dbReference type="Pfam" id="PF00674">
    <property type="entry name" value="DUP"/>
    <property type="match status" value="1"/>
</dbReference>
<keyword evidence="1" id="KW-0472">Membrane</keyword>
<dbReference type="InParanoid" id="H2AYL1"/>
<evidence type="ECO:0000256" key="1">
    <source>
        <dbReference type="SAM" id="Phobius"/>
    </source>
</evidence>
<dbReference type="RefSeq" id="XP_003958923.1">
    <property type="nucleotide sequence ID" value="XM_003958874.1"/>
</dbReference>